<dbReference type="Proteomes" id="UP000464186">
    <property type="component" value="Chromosome"/>
</dbReference>
<keyword evidence="2" id="KW-0472">Membrane</keyword>
<feature type="transmembrane region" description="Helical" evidence="2">
    <location>
        <begin position="6"/>
        <end position="37"/>
    </location>
</feature>
<name>A0A6P1NN84_9MICC</name>
<proteinExistence type="predicted"/>
<dbReference type="EMBL" id="CP047898">
    <property type="protein sequence ID" value="QHK21826.1"/>
    <property type="molecule type" value="Genomic_DNA"/>
</dbReference>
<feature type="compositionally biased region" description="Low complexity" evidence="1">
    <location>
        <begin position="73"/>
        <end position="85"/>
    </location>
</feature>
<protein>
    <submittedName>
        <fullName evidence="3">Uncharacterized protein</fullName>
    </submittedName>
</protein>
<sequence length="124" mass="14108">MLVFPAIGLLLWITFLFAVLVLSGIVWAFCQLVLGILSVIEGPRRKKVASVRRNPPHVQSRIPDRAPPRSTLRAAPPVRNVAPRPEQTPAPSDIWPKWTPAHRRYVDEELALWQEQFDALSSRR</sequence>
<gene>
    <name evidence="3" type="ORF">GU243_21565</name>
</gene>
<evidence type="ECO:0000313" key="4">
    <source>
        <dbReference type="Proteomes" id="UP000464186"/>
    </source>
</evidence>
<evidence type="ECO:0000256" key="1">
    <source>
        <dbReference type="SAM" id="MobiDB-lite"/>
    </source>
</evidence>
<dbReference type="AlphaFoldDB" id="A0A6P1NN84"/>
<evidence type="ECO:0000256" key="2">
    <source>
        <dbReference type="SAM" id="Phobius"/>
    </source>
</evidence>
<keyword evidence="4" id="KW-1185">Reference proteome</keyword>
<organism evidence="3 4">
    <name type="scientific">Pseudarthrobacter psychrotolerans</name>
    <dbReference type="NCBI Taxonomy" id="2697569"/>
    <lineage>
        <taxon>Bacteria</taxon>
        <taxon>Bacillati</taxon>
        <taxon>Actinomycetota</taxon>
        <taxon>Actinomycetes</taxon>
        <taxon>Micrococcales</taxon>
        <taxon>Micrococcaceae</taxon>
        <taxon>Pseudarthrobacter</taxon>
    </lineage>
</organism>
<dbReference type="KEGG" id="psey:GU243_21565"/>
<keyword evidence="2" id="KW-0812">Transmembrane</keyword>
<evidence type="ECO:0000313" key="3">
    <source>
        <dbReference type="EMBL" id="QHK21826.1"/>
    </source>
</evidence>
<accession>A0A6P1NN84</accession>
<keyword evidence="2" id="KW-1133">Transmembrane helix</keyword>
<reference evidence="3 4" key="1">
    <citation type="submission" date="2020-01" db="EMBL/GenBank/DDBJ databases">
        <title>Pseudarthrobacter psychrotolerans sp. nov., isolated from antarctic soil.</title>
        <authorList>
            <person name="Shin Y."/>
            <person name="Park W."/>
        </authorList>
    </citation>
    <scope>NUCLEOTIDE SEQUENCE [LARGE SCALE GENOMIC DNA]</scope>
    <source>
        <strain evidence="3 4">YJ56</strain>
    </source>
</reference>
<feature type="region of interest" description="Disordered" evidence="1">
    <location>
        <begin position="50"/>
        <end position="95"/>
    </location>
</feature>